<organism evidence="2 3">
    <name type="scientific">Paraphaeosphaeria sporulosa</name>
    <dbReference type="NCBI Taxonomy" id="1460663"/>
    <lineage>
        <taxon>Eukaryota</taxon>
        <taxon>Fungi</taxon>
        <taxon>Dikarya</taxon>
        <taxon>Ascomycota</taxon>
        <taxon>Pezizomycotina</taxon>
        <taxon>Dothideomycetes</taxon>
        <taxon>Pleosporomycetidae</taxon>
        <taxon>Pleosporales</taxon>
        <taxon>Massarineae</taxon>
        <taxon>Didymosphaeriaceae</taxon>
        <taxon>Paraphaeosphaeria</taxon>
    </lineage>
</organism>
<dbReference type="RefSeq" id="XP_018036124.1">
    <property type="nucleotide sequence ID" value="XM_018187222.1"/>
</dbReference>
<accession>A0A177CG10</accession>
<evidence type="ECO:0000313" key="2">
    <source>
        <dbReference type="EMBL" id="OAG05759.1"/>
    </source>
</evidence>
<evidence type="ECO:0000313" key="3">
    <source>
        <dbReference type="Proteomes" id="UP000077069"/>
    </source>
</evidence>
<dbReference type="Proteomes" id="UP000077069">
    <property type="component" value="Unassembled WGS sequence"/>
</dbReference>
<reference evidence="2 3" key="1">
    <citation type="submission" date="2016-05" db="EMBL/GenBank/DDBJ databases">
        <title>Comparative analysis of secretome profiles of manganese(II)-oxidizing ascomycete fungi.</title>
        <authorList>
            <consortium name="DOE Joint Genome Institute"/>
            <person name="Zeiner C.A."/>
            <person name="Purvine S.O."/>
            <person name="Zink E.M."/>
            <person name="Wu S."/>
            <person name="Pasa-Tolic L."/>
            <person name="Chaput D.L."/>
            <person name="Haridas S."/>
            <person name="Grigoriev I.V."/>
            <person name="Santelli C.M."/>
            <person name="Hansel C.M."/>
        </authorList>
    </citation>
    <scope>NUCLEOTIDE SEQUENCE [LARGE SCALE GENOMIC DNA]</scope>
    <source>
        <strain evidence="2 3">AP3s5-JAC2a</strain>
    </source>
</reference>
<gene>
    <name evidence="2" type="ORF">CC84DRAFT_734670</name>
</gene>
<dbReference type="AlphaFoldDB" id="A0A177CG10"/>
<sequence length="129" mass="14074">MHTMHIPVPDLVPTPTHIPGQDPIGTRTHSAGSRLPPLQSAVFLEHRIDSTAYSPPKPASKISQTPVWQEGSYITTHAARATYSGPHPTFPPSKHTRSTVRPRPRSKFSSQVPTSPTHHLLSTKPPSSL</sequence>
<proteinExistence type="predicted"/>
<protein>
    <submittedName>
        <fullName evidence="2">Uncharacterized protein</fullName>
    </submittedName>
</protein>
<evidence type="ECO:0000256" key="1">
    <source>
        <dbReference type="SAM" id="MobiDB-lite"/>
    </source>
</evidence>
<feature type="region of interest" description="Disordered" evidence="1">
    <location>
        <begin position="1"/>
        <end position="34"/>
    </location>
</feature>
<name>A0A177CG10_9PLEO</name>
<feature type="compositionally biased region" description="Polar residues" evidence="1">
    <location>
        <begin position="107"/>
        <end position="117"/>
    </location>
</feature>
<feature type="compositionally biased region" description="Basic residues" evidence="1">
    <location>
        <begin position="94"/>
        <end position="106"/>
    </location>
</feature>
<dbReference type="EMBL" id="KV441552">
    <property type="protein sequence ID" value="OAG05759.1"/>
    <property type="molecule type" value="Genomic_DNA"/>
</dbReference>
<dbReference type="InParanoid" id="A0A177CG10"/>
<feature type="region of interest" description="Disordered" evidence="1">
    <location>
        <begin position="80"/>
        <end position="129"/>
    </location>
</feature>
<dbReference type="GeneID" id="28770708"/>
<keyword evidence="3" id="KW-1185">Reference proteome</keyword>